<dbReference type="STRING" id="1111735.GCA_000428045_02080"/>
<dbReference type="Pfam" id="PF24684">
    <property type="entry name" value="Vgb_lyase"/>
    <property type="match status" value="1"/>
</dbReference>
<evidence type="ECO:0000256" key="5">
    <source>
        <dbReference type="PIRNR" id="PIRNR026412"/>
    </source>
</evidence>
<dbReference type="GO" id="GO:0000287">
    <property type="term" value="F:magnesium ion binding"/>
    <property type="evidence" value="ECO:0007669"/>
    <property type="project" value="UniProtKB-UniRule"/>
</dbReference>
<dbReference type="RefSeq" id="WP_273440294.1">
    <property type="nucleotide sequence ID" value="NZ_PKUN01000023.1"/>
</dbReference>
<comment type="caution">
    <text evidence="7">The sequence shown here is derived from an EMBL/GenBank/DDBJ whole genome shotgun (WGS) entry which is preliminary data.</text>
</comment>
<dbReference type="InterPro" id="IPR015943">
    <property type="entry name" value="WD40/YVTN_repeat-like_dom_sf"/>
</dbReference>
<keyword evidence="1 5" id="KW-0479">Metal-binding</keyword>
<feature type="signal peptide" evidence="6">
    <location>
        <begin position="1"/>
        <end position="21"/>
    </location>
</feature>
<proteinExistence type="inferred from homology"/>
<keyword evidence="4 5" id="KW-0046">Antibiotic resistance</keyword>
<accession>A0A2N6CU47</accession>
<dbReference type="AlphaFoldDB" id="A0A2N6CU47"/>
<dbReference type="InterPro" id="IPR051344">
    <property type="entry name" value="Vgb"/>
</dbReference>
<reference evidence="7 8" key="1">
    <citation type="submission" date="2017-11" db="EMBL/GenBank/DDBJ databases">
        <title>Genome-resolved metagenomics identifies genetic mobility, metabolic interactions, and unexpected diversity in perchlorate-reducing communities.</title>
        <authorList>
            <person name="Barnum T.P."/>
            <person name="Figueroa I.A."/>
            <person name="Carlstrom C.I."/>
            <person name="Lucas L.N."/>
            <person name="Engelbrektson A.L."/>
            <person name="Coates J.D."/>
        </authorList>
    </citation>
    <scope>NUCLEOTIDE SEQUENCE [LARGE SCALE GENOMIC DNA]</scope>
    <source>
        <strain evidence="7">BM301</strain>
    </source>
</reference>
<dbReference type="GO" id="GO:0016835">
    <property type="term" value="F:carbon-oxygen lyase activity"/>
    <property type="evidence" value="ECO:0007669"/>
    <property type="project" value="UniProtKB-UniRule"/>
</dbReference>
<evidence type="ECO:0000256" key="1">
    <source>
        <dbReference type="ARBA" id="ARBA00022723"/>
    </source>
</evidence>
<organism evidence="7 8">
    <name type="scientific">Sedimenticola selenatireducens</name>
    <dbReference type="NCBI Taxonomy" id="191960"/>
    <lineage>
        <taxon>Bacteria</taxon>
        <taxon>Pseudomonadati</taxon>
        <taxon>Pseudomonadota</taxon>
        <taxon>Gammaproteobacteria</taxon>
        <taxon>Chromatiales</taxon>
        <taxon>Sedimenticolaceae</taxon>
        <taxon>Sedimenticola</taxon>
    </lineage>
</organism>
<comment type="similarity">
    <text evidence="5">Belongs to the Vgb family.</text>
</comment>
<feature type="chain" id="PRO_5014808082" description="Virginiamycin B lyase" evidence="6">
    <location>
        <begin position="22"/>
        <end position="323"/>
    </location>
</feature>
<evidence type="ECO:0000313" key="8">
    <source>
        <dbReference type="Proteomes" id="UP000235015"/>
    </source>
</evidence>
<sequence>MFPRQVVNVVVLLVLTLLAMAAAGAEVEEFILPDGDHPHDVAPAADGGAWYTAQRAGALGWLDPASGATRHIPLGNGSSPHGVIVGPDGAPWITDSGLNAIVRVDPQTDRVQRFAPPSGTPYMNLNTATFDPRGILWFTGQAGYYGRLDPANGEMKVFEAPRGRGPYGICTGADGKVYYASLAGSHIARVDPDTGTAEVIEPPTPGQGARRVWGDSKGHIWVSEWNAGQLGRYHTATGQWREWRLPGDRPRAYAVYIDVVDRVWLSDFGGDAIWRFDPDGENFTRFSLPSANASVRQIHGREGEVWLPQSANDKLAVIRTATE</sequence>
<keyword evidence="6" id="KW-0732">Signal</keyword>
<comment type="function">
    <text evidence="5">Inactivates the type B streptogramin antibiotics by linearizing the lactone ring at the ester linkage, generating a free phenylglycine carboxylate and converting the threonyl moiety into 2-amino-butenoic acid.</text>
</comment>
<evidence type="ECO:0000256" key="2">
    <source>
        <dbReference type="ARBA" id="ARBA00022842"/>
    </source>
</evidence>
<dbReference type="InterPro" id="IPR011217">
    <property type="entry name" value="Vgb_bact"/>
</dbReference>
<gene>
    <name evidence="7" type="ORF">C0630_14675</name>
</gene>
<dbReference type="GO" id="GO:0046677">
    <property type="term" value="P:response to antibiotic"/>
    <property type="evidence" value="ECO:0007669"/>
    <property type="project" value="UniProtKB-UniRule"/>
</dbReference>
<evidence type="ECO:0000256" key="3">
    <source>
        <dbReference type="ARBA" id="ARBA00023239"/>
    </source>
</evidence>
<dbReference type="PIRSF" id="PIRSF026412">
    <property type="entry name" value="Streptogrm_lyase"/>
    <property type="match status" value="1"/>
</dbReference>
<dbReference type="Gene3D" id="2.130.10.10">
    <property type="entry name" value="YVTN repeat-like/Quinoprotein amine dehydrogenase"/>
    <property type="match status" value="1"/>
</dbReference>
<keyword evidence="2 5" id="KW-0460">Magnesium</keyword>
<dbReference type="EC" id="4.2.99.-" evidence="5"/>
<dbReference type="EMBL" id="PKUN01000023">
    <property type="protein sequence ID" value="PLX60686.1"/>
    <property type="molecule type" value="Genomic_DNA"/>
</dbReference>
<keyword evidence="3 5" id="KW-0456">Lyase</keyword>
<evidence type="ECO:0000256" key="6">
    <source>
        <dbReference type="SAM" id="SignalP"/>
    </source>
</evidence>
<dbReference type="PANTHER" id="PTHR40274:SF3">
    <property type="entry name" value="VIRGINIAMYCIN B LYASE"/>
    <property type="match status" value="1"/>
</dbReference>
<dbReference type="Proteomes" id="UP000235015">
    <property type="component" value="Unassembled WGS sequence"/>
</dbReference>
<evidence type="ECO:0000313" key="7">
    <source>
        <dbReference type="EMBL" id="PLX60686.1"/>
    </source>
</evidence>
<dbReference type="GO" id="GO:0017001">
    <property type="term" value="P:antibiotic catabolic process"/>
    <property type="evidence" value="ECO:0007669"/>
    <property type="project" value="UniProtKB-UniRule"/>
</dbReference>
<dbReference type="PANTHER" id="PTHR40274">
    <property type="entry name" value="VIRGINIAMYCIN B LYASE"/>
    <property type="match status" value="1"/>
</dbReference>
<comment type="subunit">
    <text evidence="5">Monomer.</text>
</comment>
<comment type="cofactor">
    <cofactor evidence="5">
        <name>Mg(2+)</name>
        <dbReference type="ChEBI" id="CHEBI:18420"/>
    </cofactor>
</comment>
<dbReference type="SUPFAM" id="SSF63829">
    <property type="entry name" value="Calcium-dependent phosphotriesterase"/>
    <property type="match status" value="2"/>
</dbReference>
<dbReference type="GO" id="GO:0030288">
    <property type="term" value="C:outer membrane-bounded periplasmic space"/>
    <property type="evidence" value="ECO:0007669"/>
    <property type="project" value="TreeGrafter"/>
</dbReference>
<protein>
    <recommendedName>
        <fullName evidence="5">Virginiamycin B lyase</fullName>
        <ecNumber evidence="5">4.2.99.-</ecNumber>
    </recommendedName>
    <alternativeName>
        <fullName evidence="5">Streptogramin B lyase</fullName>
    </alternativeName>
</protein>
<evidence type="ECO:0000256" key="4">
    <source>
        <dbReference type="ARBA" id="ARBA00023251"/>
    </source>
</evidence>
<name>A0A2N6CU47_9GAMM</name>